<gene>
    <name evidence="13" type="primary">alaS_1</name>
    <name evidence="12" type="ORF">AN188_00757</name>
    <name evidence="13" type="ORF">APG09_00009</name>
</gene>
<dbReference type="Gene3D" id="3.10.310.40">
    <property type="match status" value="1"/>
</dbReference>
<evidence type="ECO:0000256" key="7">
    <source>
        <dbReference type="ARBA" id="ARBA00022840"/>
    </source>
</evidence>
<dbReference type="PANTHER" id="PTHR11777:SF9">
    <property type="entry name" value="ALANINE--TRNA LIGASE, CYTOPLASMIC"/>
    <property type="match status" value="1"/>
</dbReference>
<dbReference type="EC" id="6.1.1.7" evidence="2"/>
<keyword evidence="8" id="KW-0694">RNA-binding</keyword>
<evidence type="ECO:0000256" key="9">
    <source>
        <dbReference type="ARBA" id="ARBA00022917"/>
    </source>
</evidence>
<dbReference type="AlphaFoldDB" id="A0A150JMT1"/>
<dbReference type="GO" id="GO:0000049">
    <property type="term" value="F:tRNA binding"/>
    <property type="evidence" value="ECO:0007669"/>
    <property type="project" value="UniProtKB-KW"/>
</dbReference>
<dbReference type="Pfam" id="PF02272">
    <property type="entry name" value="DHHA1"/>
    <property type="match status" value="1"/>
</dbReference>
<evidence type="ECO:0000313" key="12">
    <source>
        <dbReference type="EMBL" id="KYC54719.1"/>
    </source>
</evidence>
<accession>A0A150JMT1</accession>
<dbReference type="SUPFAM" id="SSF55186">
    <property type="entry name" value="ThrRS/AlaRS common domain"/>
    <property type="match status" value="1"/>
</dbReference>
<dbReference type="SMART" id="SM00863">
    <property type="entry name" value="tRNA_SAD"/>
    <property type="match status" value="1"/>
</dbReference>
<evidence type="ECO:0000256" key="10">
    <source>
        <dbReference type="ARBA" id="ARBA00023146"/>
    </source>
</evidence>
<evidence type="ECO:0000256" key="4">
    <source>
        <dbReference type="ARBA" id="ARBA00022555"/>
    </source>
</evidence>
<proteinExistence type="inferred from homology"/>
<feature type="domain" description="Threonyl/alanyl tRNA synthetase SAD" evidence="11">
    <location>
        <begin position="97"/>
        <end position="140"/>
    </location>
</feature>
<dbReference type="Gene3D" id="3.30.980.10">
    <property type="entry name" value="Threonyl-trna Synthetase, Chain A, domain 2"/>
    <property type="match status" value="1"/>
</dbReference>
<keyword evidence="10" id="KW-0030">Aminoacyl-tRNA synthetase</keyword>
<keyword evidence="7" id="KW-0067">ATP-binding</keyword>
<dbReference type="PANTHER" id="PTHR11777">
    <property type="entry name" value="ALANYL-TRNA SYNTHETASE"/>
    <property type="match status" value="1"/>
</dbReference>
<evidence type="ECO:0000256" key="8">
    <source>
        <dbReference type="ARBA" id="ARBA00022884"/>
    </source>
</evidence>
<dbReference type="GO" id="GO:0002161">
    <property type="term" value="F:aminoacyl-tRNA deacylase activity"/>
    <property type="evidence" value="ECO:0007669"/>
    <property type="project" value="TreeGrafter"/>
</dbReference>
<sequence length="314" mass="35723">MKDKRAHTGEHIFFRSLSTVIPEVSLDKISIKEEKNALYIRCPVEVSWEKLLEAKRLTNDIIAQDRKVIVHNSRKGDVLKDFPNARIKLDRIQTDEVRIIEVENYDYAACSGEHVCSTKEIDFFLLTKVNKTGEDTYRLEFEVAENAKAEAMRLSKIALASMEILQSAPENVERTISNLLRENEKYRRDINEFSEKSFESISPKDVSGINLYFETLKGLDRKLVIKKAGELIKQSKTVLVLFLIDDGIFVICGRSEDIDYDMRPLLNSILTKFGGRGGGRNNFAQGGGSLTDDYEDTIKDIEVEVQKILSSLTC</sequence>
<dbReference type="EMBL" id="LNJB01000008">
    <property type="protein sequence ID" value="KYC54719.1"/>
    <property type="molecule type" value="Genomic_DNA"/>
</dbReference>
<evidence type="ECO:0000313" key="13">
    <source>
        <dbReference type="EMBL" id="KYC58539.1"/>
    </source>
</evidence>
<keyword evidence="4" id="KW-0820">tRNA-binding</keyword>
<name>A0A150JMT1_9EURY</name>
<organism evidence="13">
    <name type="scientific">Candidatus Methanofastidiosum methylothiophilum</name>
    <dbReference type="NCBI Taxonomy" id="1705564"/>
    <lineage>
        <taxon>Archaea</taxon>
        <taxon>Methanobacteriati</taxon>
        <taxon>Methanobacteriota</taxon>
        <taxon>Stenosarchaea group</taxon>
        <taxon>Candidatus Methanofastidiosia</taxon>
        <taxon>Candidatus Methanofastidiosales</taxon>
        <taxon>Candidatus Methanofastidiosaceae</taxon>
        <taxon>Candidatus Methanofastidiosum</taxon>
    </lineage>
</organism>
<evidence type="ECO:0000259" key="11">
    <source>
        <dbReference type="SMART" id="SM00863"/>
    </source>
</evidence>
<comment type="caution">
    <text evidence="13">The sequence shown here is derived from an EMBL/GenBank/DDBJ whole genome shotgun (WGS) entry which is preliminary data.</text>
</comment>
<dbReference type="GO" id="GO:0006419">
    <property type="term" value="P:alanyl-tRNA aminoacylation"/>
    <property type="evidence" value="ECO:0007669"/>
    <property type="project" value="TreeGrafter"/>
</dbReference>
<dbReference type="InterPro" id="IPR012947">
    <property type="entry name" value="tRNA_SAD"/>
</dbReference>
<accession>A0A150JFH3</accession>
<protein>
    <recommendedName>
        <fullName evidence="3">Alanine--tRNA ligase</fullName>
        <ecNumber evidence="2">6.1.1.7</ecNumber>
    </recommendedName>
</protein>
<dbReference type="InterPro" id="IPR003156">
    <property type="entry name" value="DHHA1_dom"/>
</dbReference>
<evidence type="ECO:0000313" key="14">
    <source>
        <dbReference type="Proteomes" id="UP000092420"/>
    </source>
</evidence>
<keyword evidence="6" id="KW-0547">Nucleotide-binding</keyword>
<dbReference type="Pfam" id="PF07973">
    <property type="entry name" value="tRNA_SAD"/>
    <property type="match status" value="1"/>
</dbReference>
<dbReference type="GO" id="GO:0005524">
    <property type="term" value="F:ATP binding"/>
    <property type="evidence" value="ECO:0007669"/>
    <property type="project" value="UniProtKB-KW"/>
</dbReference>
<keyword evidence="9" id="KW-0648">Protein biosynthesis</keyword>
<evidence type="ECO:0000256" key="3">
    <source>
        <dbReference type="ARBA" id="ARBA00017959"/>
    </source>
</evidence>
<dbReference type="EMBL" id="LNJE01000001">
    <property type="protein sequence ID" value="KYC58539.1"/>
    <property type="molecule type" value="Genomic_DNA"/>
</dbReference>
<evidence type="ECO:0000256" key="6">
    <source>
        <dbReference type="ARBA" id="ARBA00022741"/>
    </source>
</evidence>
<dbReference type="Proteomes" id="UP000092420">
    <property type="component" value="Unassembled WGS sequence"/>
</dbReference>
<evidence type="ECO:0000256" key="1">
    <source>
        <dbReference type="ARBA" id="ARBA00008226"/>
    </source>
</evidence>
<comment type="similarity">
    <text evidence="1">Belongs to the class-II aminoacyl-tRNA synthetase family.</text>
</comment>
<evidence type="ECO:0000256" key="2">
    <source>
        <dbReference type="ARBA" id="ARBA00013168"/>
    </source>
</evidence>
<evidence type="ECO:0000256" key="5">
    <source>
        <dbReference type="ARBA" id="ARBA00022598"/>
    </source>
</evidence>
<accession>A0A150JBV5</accession>
<dbReference type="InterPro" id="IPR050058">
    <property type="entry name" value="Ala-tRNA_ligase"/>
</dbReference>
<keyword evidence="5 13" id="KW-0436">Ligase</keyword>
<reference evidence="13 14" key="1">
    <citation type="journal article" date="2016" name="ISME J.">
        <title>Chasing the elusive Euryarchaeota class WSA2: genomes reveal a uniquely fastidious methyl-reducing methanogen.</title>
        <authorList>
            <person name="Nobu M.K."/>
            <person name="Narihiro T."/>
            <person name="Kuroda K."/>
            <person name="Mei R."/>
            <person name="Liu W.T."/>
        </authorList>
    </citation>
    <scope>NUCLEOTIDE SEQUENCE [LARGE SCALE GENOMIC DNA]</scope>
    <source>
        <strain evidence="12">ADurb1013_Bin02101</strain>
        <strain evidence="13">ADurb1213_Bin02801</strain>
    </source>
</reference>
<dbReference type="InterPro" id="IPR018163">
    <property type="entry name" value="Thr/Ala-tRNA-synth_IIc_edit"/>
</dbReference>
<dbReference type="GO" id="GO:0004813">
    <property type="term" value="F:alanine-tRNA ligase activity"/>
    <property type="evidence" value="ECO:0007669"/>
    <property type="project" value="UniProtKB-EC"/>
</dbReference>
<dbReference type="FunFam" id="3.10.310.40:FF:000001">
    <property type="entry name" value="Alanine--tRNA ligase"/>
    <property type="match status" value="1"/>
</dbReference>